<dbReference type="InterPro" id="IPR004879">
    <property type="entry name" value="Ssp411-like_TRX"/>
</dbReference>
<dbReference type="InterPro" id="IPR008928">
    <property type="entry name" value="6-hairpin_glycosidase_sf"/>
</dbReference>
<reference evidence="3 4" key="1">
    <citation type="submission" date="2019-03" db="EMBL/GenBank/DDBJ databases">
        <title>Genomic Encyclopedia of Type Strains, Phase IV (KMG-IV): sequencing the most valuable type-strain genomes for metagenomic binning, comparative biology and taxonomic classification.</title>
        <authorList>
            <person name="Goeker M."/>
        </authorList>
    </citation>
    <scope>NUCLEOTIDE SEQUENCE [LARGE SCALE GENOMIC DNA]</scope>
    <source>
        <strain evidence="3 4">DSM 45707</strain>
    </source>
</reference>
<feature type="coiled-coil region" evidence="1">
    <location>
        <begin position="383"/>
        <end position="410"/>
    </location>
</feature>
<dbReference type="Proteomes" id="UP000294937">
    <property type="component" value="Unassembled WGS sequence"/>
</dbReference>
<dbReference type="Gene3D" id="1.50.10.10">
    <property type="match status" value="2"/>
</dbReference>
<dbReference type="Pfam" id="PF03190">
    <property type="entry name" value="Thioredox_DsbH"/>
    <property type="match status" value="1"/>
</dbReference>
<feature type="domain" description="Spermatogenesis-associated protein 20-like TRX" evidence="2">
    <location>
        <begin position="10"/>
        <end position="170"/>
    </location>
</feature>
<evidence type="ECO:0000313" key="3">
    <source>
        <dbReference type="EMBL" id="TCS96873.1"/>
    </source>
</evidence>
<evidence type="ECO:0000259" key="2">
    <source>
        <dbReference type="Pfam" id="PF03190"/>
    </source>
</evidence>
<accession>A0A4R3LAJ3</accession>
<dbReference type="AlphaFoldDB" id="A0A4R3LAJ3"/>
<dbReference type="PANTHER" id="PTHR42899">
    <property type="entry name" value="SPERMATOGENESIS-ASSOCIATED PROTEIN 20"/>
    <property type="match status" value="1"/>
</dbReference>
<dbReference type="PIRSF" id="PIRSF006402">
    <property type="entry name" value="UCP006402_thioredoxin"/>
    <property type="match status" value="1"/>
</dbReference>
<keyword evidence="1" id="KW-0175">Coiled coil</keyword>
<dbReference type="SUPFAM" id="SSF52833">
    <property type="entry name" value="Thioredoxin-like"/>
    <property type="match status" value="1"/>
</dbReference>
<dbReference type="InterPro" id="IPR024705">
    <property type="entry name" value="Ssp411"/>
</dbReference>
<sequence>MNMSEARKSNRLIHEKSPYLLQHAYNPVEWYPWSEDAFEKAKQEQKLVFLSIGYSTCHWCHVMERESFEDEEVAALLNQDYVSIKVDREERPDVDHLYMTVCQAMTGHGGWPLTVILTPNQKPLFAGTYFPKEDRFGHTGLMSLLQKVTNAWKQDPERAKQMGNRVIEAVQSYLNPVDPGKLEVAIFDHAFEQFARQFDDQYGGFGDSPKFPRPHDLLFLLRYWKQTGEEEALHMVTHTLEAMRRGGIYDHLGSGFARYSVDREWLVPHFEKMLYDQALLAIAYLEAYQATRDEQFAEVAKGIFSYVLRDMRSPEGGFYSAEDADSEGEEGKFYVWKPAEILELLGDEDGQLYLQSYGVTEEGNFEHGTSILNQIHVRLEEVAKQVGISLEQLQERLSQANEKLWIAREKRIHPHKDDKILTAWNGLMIAALARGARVLGEVEYADAAIVATRFIYDHLMREDGRLLARYRDGEAKYLAYLDDYAFLAWGLMELYEATFHGEYVSQAVNLTNEMLQLFGDQEHGGLFFYGKDGEQLLARPKEIYDGAIPSGNSVAAYNLIRLGKLTSDETLLKEADQQLSAFVQSVGASPISYSFFLIAMQFALYPSKEIVISGPPTHVQTKKMIMTTHHAYLPDAVLALQPVGEASNKMKFWVPQQVDAADDQQESTVYICENYACQSPINDVEQLKKALKK</sequence>
<name>A0A4R3LAJ3_9BACL</name>
<keyword evidence="4" id="KW-1185">Reference proteome</keyword>
<organism evidence="3 4">
    <name type="scientific">Hazenella coriacea</name>
    <dbReference type="NCBI Taxonomy" id="1179467"/>
    <lineage>
        <taxon>Bacteria</taxon>
        <taxon>Bacillati</taxon>
        <taxon>Bacillota</taxon>
        <taxon>Bacilli</taxon>
        <taxon>Bacillales</taxon>
        <taxon>Thermoactinomycetaceae</taxon>
        <taxon>Hazenella</taxon>
    </lineage>
</organism>
<comment type="caution">
    <text evidence="3">The sequence shown here is derived from an EMBL/GenBank/DDBJ whole genome shotgun (WGS) entry which is preliminary data.</text>
</comment>
<dbReference type="CDD" id="cd02955">
    <property type="entry name" value="SSP411"/>
    <property type="match status" value="1"/>
</dbReference>
<gene>
    <name evidence="3" type="ORF">EDD58_101518</name>
</gene>
<protein>
    <recommendedName>
        <fullName evidence="2">Spermatogenesis-associated protein 20-like TRX domain-containing protein</fullName>
    </recommendedName>
</protein>
<dbReference type="InterPro" id="IPR036249">
    <property type="entry name" value="Thioredoxin-like_sf"/>
</dbReference>
<dbReference type="EMBL" id="SMAG01000001">
    <property type="protein sequence ID" value="TCS96873.1"/>
    <property type="molecule type" value="Genomic_DNA"/>
</dbReference>
<proteinExistence type="predicted"/>
<dbReference type="PANTHER" id="PTHR42899:SF1">
    <property type="entry name" value="SPERMATOGENESIS-ASSOCIATED PROTEIN 20"/>
    <property type="match status" value="1"/>
</dbReference>
<dbReference type="InterPro" id="IPR012341">
    <property type="entry name" value="6hp_glycosidase-like_sf"/>
</dbReference>
<dbReference type="GO" id="GO:0005975">
    <property type="term" value="P:carbohydrate metabolic process"/>
    <property type="evidence" value="ECO:0007669"/>
    <property type="project" value="InterPro"/>
</dbReference>
<dbReference type="Gene3D" id="3.40.30.10">
    <property type="entry name" value="Glutaredoxin"/>
    <property type="match status" value="1"/>
</dbReference>
<evidence type="ECO:0000313" key="4">
    <source>
        <dbReference type="Proteomes" id="UP000294937"/>
    </source>
</evidence>
<evidence type="ECO:0000256" key="1">
    <source>
        <dbReference type="SAM" id="Coils"/>
    </source>
</evidence>
<dbReference type="SUPFAM" id="SSF48208">
    <property type="entry name" value="Six-hairpin glycosidases"/>
    <property type="match status" value="1"/>
</dbReference>